<dbReference type="STRING" id="447422.SAMN05660903_03181"/>
<accession>A0A2N0TY72</accession>
<dbReference type="RefSeq" id="WP_079714187.1">
    <property type="nucleotide sequence ID" value="NZ_FUZC01000016.1"/>
</dbReference>
<proteinExistence type="predicted"/>
<keyword evidence="2" id="KW-0808">Transferase</keyword>
<keyword evidence="3" id="KW-1185">Reference proteome</keyword>
<organism evidence="2 3">
    <name type="scientific">Salegentibacter salinarum</name>
    <dbReference type="NCBI Taxonomy" id="447422"/>
    <lineage>
        <taxon>Bacteria</taxon>
        <taxon>Pseudomonadati</taxon>
        <taxon>Bacteroidota</taxon>
        <taxon>Flavobacteriia</taxon>
        <taxon>Flavobacteriales</taxon>
        <taxon>Flavobacteriaceae</taxon>
        <taxon>Salegentibacter</taxon>
    </lineage>
</organism>
<gene>
    <name evidence="2" type="ORF">APR41_15815</name>
</gene>
<dbReference type="EMBL" id="LKTS01000011">
    <property type="protein sequence ID" value="PKD19679.1"/>
    <property type="molecule type" value="Genomic_DNA"/>
</dbReference>
<dbReference type="GO" id="GO:0016758">
    <property type="term" value="F:hexosyltransferase activity"/>
    <property type="evidence" value="ECO:0007669"/>
    <property type="project" value="UniProtKB-ARBA"/>
</dbReference>
<dbReference type="SUPFAM" id="SSF53448">
    <property type="entry name" value="Nucleotide-diphospho-sugar transferases"/>
    <property type="match status" value="1"/>
</dbReference>
<dbReference type="Proteomes" id="UP000232673">
    <property type="component" value="Unassembled WGS sequence"/>
</dbReference>
<dbReference type="Pfam" id="PF00535">
    <property type="entry name" value="Glycos_transf_2"/>
    <property type="match status" value="1"/>
</dbReference>
<dbReference type="PANTHER" id="PTHR22916:SF3">
    <property type="entry name" value="UDP-GLCNAC:BETAGAL BETA-1,3-N-ACETYLGLUCOSAMINYLTRANSFERASE-LIKE PROTEIN 1"/>
    <property type="match status" value="1"/>
</dbReference>
<dbReference type="CDD" id="cd06433">
    <property type="entry name" value="GT_2_WfgS_like"/>
    <property type="match status" value="1"/>
</dbReference>
<dbReference type="InterPro" id="IPR001173">
    <property type="entry name" value="Glyco_trans_2-like"/>
</dbReference>
<evidence type="ECO:0000313" key="2">
    <source>
        <dbReference type="EMBL" id="PKD19679.1"/>
    </source>
</evidence>
<comment type="caution">
    <text evidence="2">The sequence shown here is derived from an EMBL/GenBank/DDBJ whole genome shotgun (WGS) entry which is preliminary data.</text>
</comment>
<dbReference type="InterPro" id="IPR029044">
    <property type="entry name" value="Nucleotide-diphossugar_trans"/>
</dbReference>
<name>A0A2N0TY72_9FLAO</name>
<dbReference type="PANTHER" id="PTHR22916">
    <property type="entry name" value="GLYCOSYLTRANSFERASE"/>
    <property type="match status" value="1"/>
</dbReference>
<sequence>MRISIITIVYNRQYCIAECIESVLNQSYDDIEHLVIDGGSNDGTQLEVEKYQDKLGYYISEKDEGIFDALNKGIKNATGDLIGILNSDDFFYEADTIKKVVEAFKISNADLVYAKGLFVDQKNPEKVKRMYSSKPFNKRFLFFGWIPLHTTIFVRKEVFQIYGMYNSGYTIASDYEISLRWFQNDDIKKYFLNEWVVKMRLGGLSTSMKLQIKKSKEDLRIIRLNRLSGFFTLFCKIGRKVPQYLIPQFRSLTSIFPKA</sequence>
<feature type="domain" description="Glycosyltransferase 2-like" evidence="1">
    <location>
        <begin position="4"/>
        <end position="147"/>
    </location>
</feature>
<evidence type="ECO:0000259" key="1">
    <source>
        <dbReference type="Pfam" id="PF00535"/>
    </source>
</evidence>
<reference evidence="2 3" key="1">
    <citation type="submission" date="2015-10" db="EMBL/GenBank/DDBJ databases">
        <title>Draft genome sequence of Salegentibacter salinarum KCTC 12975.</title>
        <authorList>
            <person name="Lin W."/>
            <person name="Zheng Q."/>
        </authorList>
    </citation>
    <scope>NUCLEOTIDE SEQUENCE [LARGE SCALE GENOMIC DNA]</scope>
    <source>
        <strain evidence="2 3">KCTC 12975</strain>
    </source>
</reference>
<dbReference type="OrthoDB" id="9788101at2"/>
<dbReference type="AlphaFoldDB" id="A0A2N0TY72"/>
<evidence type="ECO:0000313" key="3">
    <source>
        <dbReference type="Proteomes" id="UP000232673"/>
    </source>
</evidence>
<dbReference type="Gene3D" id="3.90.550.10">
    <property type="entry name" value="Spore Coat Polysaccharide Biosynthesis Protein SpsA, Chain A"/>
    <property type="match status" value="1"/>
</dbReference>
<protein>
    <submittedName>
        <fullName evidence="2">Glycosyl transferase</fullName>
    </submittedName>
</protein>